<dbReference type="EMBL" id="AAOW01000042">
    <property type="protein sequence ID" value="EAR59588.1"/>
    <property type="molecule type" value="Genomic_DNA"/>
</dbReference>
<feature type="compositionally biased region" description="Basic and acidic residues" evidence="1">
    <location>
        <begin position="66"/>
        <end position="86"/>
    </location>
</feature>
<feature type="compositionally biased region" description="Basic and acidic residues" evidence="1">
    <location>
        <begin position="47"/>
        <end position="56"/>
    </location>
</feature>
<sequence length="86" mass="10068">MTRLRKSRKAKGFIDDSGPSRNERLADPDSYDSRRRKAKAEKKKNKSVFEKQREAEQSNGSNSQTNDRKTRLADKIRKLNQEKQDD</sequence>
<evidence type="ECO:0000256" key="1">
    <source>
        <dbReference type="SAM" id="MobiDB-lite"/>
    </source>
</evidence>
<protein>
    <submittedName>
        <fullName evidence="2">Uncharacterized protein</fullName>
    </submittedName>
</protein>
<feature type="compositionally biased region" description="Basic residues" evidence="1">
    <location>
        <begin position="1"/>
        <end position="11"/>
    </location>
</feature>
<keyword evidence="3" id="KW-1185">Reference proteome</keyword>
<feature type="compositionally biased region" description="Basic residues" evidence="1">
    <location>
        <begin position="34"/>
        <end position="46"/>
    </location>
</feature>
<dbReference type="AlphaFoldDB" id="A0A7U8C191"/>
<gene>
    <name evidence="2" type="ORF">MED92_12039</name>
</gene>
<dbReference type="RefSeq" id="WP_007020074.1">
    <property type="nucleotide sequence ID" value="NZ_CH724125.1"/>
</dbReference>
<feature type="region of interest" description="Disordered" evidence="1">
    <location>
        <begin position="1"/>
        <end position="86"/>
    </location>
</feature>
<dbReference type="Proteomes" id="UP000002171">
    <property type="component" value="Unassembled WGS sequence"/>
</dbReference>
<comment type="caution">
    <text evidence="2">The sequence shown here is derived from an EMBL/GenBank/DDBJ whole genome shotgun (WGS) entry which is preliminary data.</text>
</comment>
<accession>A0A7U8C191</accession>
<evidence type="ECO:0000313" key="2">
    <source>
        <dbReference type="EMBL" id="EAR59588.1"/>
    </source>
</evidence>
<proteinExistence type="predicted"/>
<feature type="compositionally biased region" description="Basic and acidic residues" evidence="1">
    <location>
        <begin position="21"/>
        <end position="33"/>
    </location>
</feature>
<evidence type="ECO:0000313" key="3">
    <source>
        <dbReference type="Proteomes" id="UP000002171"/>
    </source>
</evidence>
<reference evidence="2 3" key="1">
    <citation type="submission" date="2006-02" db="EMBL/GenBank/DDBJ databases">
        <authorList>
            <person name="Pinhassi J."/>
            <person name="Pedros-Alio C."/>
            <person name="Ferriera S."/>
            <person name="Johnson J."/>
            <person name="Kravitz S."/>
            <person name="Halpern A."/>
            <person name="Remington K."/>
            <person name="Beeson K."/>
            <person name="Tran B."/>
            <person name="Rogers Y.-H."/>
            <person name="Friedman R."/>
            <person name="Venter J.C."/>
        </authorList>
    </citation>
    <scope>NUCLEOTIDE SEQUENCE [LARGE SCALE GENOMIC DNA]</scope>
    <source>
        <strain evidence="2 3">MED92</strain>
    </source>
</reference>
<organism evidence="2 3">
    <name type="scientific">Neptuniibacter caesariensis</name>
    <dbReference type="NCBI Taxonomy" id="207954"/>
    <lineage>
        <taxon>Bacteria</taxon>
        <taxon>Pseudomonadati</taxon>
        <taxon>Pseudomonadota</taxon>
        <taxon>Gammaproteobacteria</taxon>
        <taxon>Oceanospirillales</taxon>
        <taxon>Oceanospirillaceae</taxon>
        <taxon>Neptuniibacter</taxon>
    </lineage>
</organism>
<dbReference type="OrthoDB" id="6089623at2"/>
<name>A0A7U8C191_NEPCE</name>